<evidence type="ECO:0000313" key="2">
    <source>
        <dbReference type="Proteomes" id="UP000663844"/>
    </source>
</evidence>
<name>A0A820HXD4_9BILA</name>
<evidence type="ECO:0000313" key="1">
    <source>
        <dbReference type="EMBL" id="CAF4301457.1"/>
    </source>
</evidence>
<dbReference type="AlphaFoldDB" id="A0A820HXD4"/>
<protein>
    <submittedName>
        <fullName evidence="1">Uncharacterized protein</fullName>
    </submittedName>
</protein>
<comment type="caution">
    <text evidence="1">The sequence shown here is derived from an EMBL/GenBank/DDBJ whole genome shotgun (WGS) entry which is preliminary data.</text>
</comment>
<proteinExistence type="predicted"/>
<feature type="non-terminal residue" evidence="1">
    <location>
        <position position="1"/>
    </location>
</feature>
<reference evidence="1" key="1">
    <citation type="submission" date="2021-02" db="EMBL/GenBank/DDBJ databases">
        <authorList>
            <person name="Nowell W R."/>
        </authorList>
    </citation>
    <scope>NUCLEOTIDE SEQUENCE</scope>
</reference>
<organism evidence="1 2">
    <name type="scientific">Adineta steineri</name>
    <dbReference type="NCBI Taxonomy" id="433720"/>
    <lineage>
        <taxon>Eukaryota</taxon>
        <taxon>Metazoa</taxon>
        <taxon>Spiralia</taxon>
        <taxon>Gnathifera</taxon>
        <taxon>Rotifera</taxon>
        <taxon>Eurotatoria</taxon>
        <taxon>Bdelloidea</taxon>
        <taxon>Adinetida</taxon>
        <taxon>Adinetidae</taxon>
        <taxon>Adineta</taxon>
    </lineage>
</organism>
<dbReference type="EMBL" id="CAJOAZ010016132">
    <property type="protein sequence ID" value="CAF4301457.1"/>
    <property type="molecule type" value="Genomic_DNA"/>
</dbReference>
<dbReference type="Proteomes" id="UP000663844">
    <property type="component" value="Unassembled WGS sequence"/>
</dbReference>
<accession>A0A820HXD4</accession>
<sequence length="64" mass="7272">FNPILEHFHMLDNRCLTSLEAFKHNAKLPSSITVKRFIDELNGLENKTNNGDAITPMFTKTPTV</sequence>
<gene>
    <name evidence="1" type="ORF">OXD698_LOCUS46119</name>
</gene>